<sequence length="94" mass="10847">MSKTKAVTQEEVVLQLTQQYLLNSFSNLEDKTTVPRMFKDGQARPENLQFTVCFLVDYGASAFQKIFKNFLANNNELLTGECNNTIWKKKNYAE</sequence>
<dbReference type="EMBL" id="LLXI01001483">
    <property type="protein sequence ID" value="PKY53894.1"/>
    <property type="molecule type" value="Genomic_DNA"/>
</dbReference>
<comment type="caution">
    <text evidence="1">The sequence shown here is derived from an EMBL/GenBank/DDBJ whole genome shotgun (WGS) entry which is preliminary data.</text>
</comment>
<dbReference type="VEuPathDB" id="FungiDB:FUN_017546"/>
<proteinExistence type="predicted"/>
<gene>
    <name evidence="1" type="ORF">RhiirA4_472368</name>
</gene>
<evidence type="ECO:0000313" key="1">
    <source>
        <dbReference type="EMBL" id="PKY53894.1"/>
    </source>
</evidence>
<evidence type="ECO:0000313" key="2">
    <source>
        <dbReference type="Proteomes" id="UP000234323"/>
    </source>
</evidence>
<name>A0A2I1H4W4_9GLOM</name>
<dbReference type="Proteomes" id="UP000234323">
    <property type="component" value="Unassembled WGS sequence"/>
</dbReference>
<dbReference type="AlphaFoldDB" id="A0A2I1H4W4"/>
<keyword evidence="2" id="KW-1185">Reference proteome</keyword>
<reference evidence="1 2" key="1">
    <citation type="submission" date="2015-10" db="EMBL/GenBank/DDBJ databases">
        <title>Genome analyses suggest a sexual origin of heterokaryosis in a supposedly ancient asexual fungus.</title>
        <authorList>
            <person name="Ropars J."/>
            <person name="Sedzielewska K."/>
            <person name="Noel J."/>
            <person name="Charron P."/>
            <person name="Farinelli L."/>
            <person name="Marton T."/>
            <person name="Kruger M."/>
            <person name="Pelin A."/>
            <person name="Brachmann A."/>
            <person name="Corradi N."/>
        </authorList>
    </citation>
    <scope>NUCLEOTIDE SEQUENCE [LARGE SCALE GENOMIC DNA]</scope>
    <source>
        <strain evidence="1 2">A4</strain>
    </source>
</reference>
<organism evidence="1 2">
    <name type="scientific">Rhizophagus irregularis</name>
    <dbReference type="NCBI Taxonomy" id="588596"/>
    <lineage>
        <taxon>Eukaryota</taxon>
        <taxon>Fungi</taxon>
        <taxon>Fungi incertae sedis</taxon>
        <taxon>Mucoromycota</taxon>
        <taxon>Glomeromycotina</taxon>
        <taxon>Glomeromycetes</taxon>
        <taxon>Glomerales</taxon>
        <taxon>Glomeraceae</taxon>
        <taxon>Rhizophagus</taxon>
    </lineage>
</organism>
<protein>
    <submittedName>
        <fullName evidence="1">Uncharacterized protein</fullName>
    </submittedName>
</protein>
<accession>A0A2I1H4W4</accession>